<feature type="compositionally biased region" description="Basic residues" evidence="1">
    <location>
        <begin position="352"/>
        <end position="364"/>
    </location>
</feature>
<keyword evidence="3" id="KW-1185">Reference proteome</keyword>
<evidence type="ECO:0000313" key="2">
    <source>
        <dbReference type="EMBL" id="KAK7235740.1"/>
    </source>
</evidence>
<comment type="caution">
    <text evidence="2">The sequence shown here is derived from an EMBL/GenBank/DDBJ whole genome shotgun (WGS) entry which is preliminary data.</text>
</comment>
<evidence type="ECO:0000313" key="3">
    <source>
        <dbReference type="Proteomes" id="UP001363151"/>
    </source>
</evidence>
<reference evidence="2 3" key="1">
    <citation type="submission" date="2024-03" db="EMBL/GenBank/DDBJ databases">
        <title>Aureococcus anophagefferens CCMP1851 and Kratosvirus quantuckense: Draft genome of a second virus-susceptible host strain in the model system.</title>
        <authorList>
            <person name="Chase E."/>
            <person name="Truchon A.R."/>
            <person name="Schepens W."/>
            <person name="Wilhelm S.W."/>
        </authorList>
    </citation>
    <scope>NUCLEOTIDE SEQUENCE [LARGE SCALE GENOMIC DNA]</scope>
    <source>
        <strain evidence="2 3">CCMP1851</strain>
    </source>
</reference>
<feature type="compositionally biased region" description="Low complexity" evidence="1">
    <location>
        <begin position="299"/>
        <end position="314"/>
    </location>
</feature>
<feature type="region of interest" description="Disordered" evidence="1">
    <location>
        <begin position="236"/>
        <end position="364"/>
    </location>
</feature>
<proteinExistence type="predicted"/>
<organism evidence="2 3">
    <name type="scientific">Aureococcus anophagefferens</name>
    <name type="common">Harmful bloom alga</name>
    <dbReference type="NCBI Taxonomy" id="44056"/>
    <lineage>
        <taxon>Eukaryota</taxon>
        <taxon>Sar</taxon>
        <taxon>Stramenopiles</taxon>
        <taxon>Ochrophyta</taxon>
        <taxon>Pelagophyceae</taxon>
        <taxon>Pelagomonadales</taxon>
        <taxon>Pelagomonadaceae</taxon>
        <taxon>Aureococcus</taxon>
    </lineage>
</organism>
<feature type="compositionally biased region" description="Low complexity" evidence="1">
    <location>
        <begin position="321"/>
        <end position="333"/>
    </location>
</feature>
<evidence type="ECO:0000256" key="1">
    <source>
        <dbReference type="SAM" id="MobiDB-lite"/>
    </source>
</evidence>
<feature type="region of interest" description="Disordered" evidence="1">
    <location>
        <begin position="82"/>
        <end position="128"/>
    </location>
</feature>
<feature type="compositionally biased region" description="Low complexity" evidence="1">
    <location>
        <begin position="251"/>
        <end position="277"/>
    </location>
</feature>
<sequence length="364" mass="37926">MEADGAPSTGPNVENPAEAELLKRFFATIKAVPEERRASVYRVAIAAAERSALGEDVEADASRPHSRDPVFMALARGVVRKRDEASASAAKRPKKPKGPTDADAKRPKKPKGPKAPLPGRRGGGQALPLFLGPRTVESARAAMIGYVDGVYGASRGGARCPPDRYAGWSVVITGSAVEPLRFVDGDGRVWRTRNDAARKMGLVPEMRPPETRKMDQQWAKTHFGDRRALLLEGSAPAAAKDAAAPPPPRGPTGRPAPHRGAAAAARGRAARGRAAAGRAGGRGRAPATPGRAEARTSPRRAAAPEAAPPAADEPAAPPAAPEAAPEAADEPAAAPSPPRPPPAARASSPVRRSARARRRGRRST</sequence>
<feature type="compositionally biased region" description="Pro residues" evidence="1">
    <location>
        <begin position="334"/>
        <end position="343"/>
    </location>
</feature>
<name>A0ABR1FQJ1_AURAN</name>
<dbReference type="EMBL" id="JBBJCI010000290">
    <property type="protein sequence ID" value="KAK7235740.1"/>
    <property type="molecule type" value="Genomic_DNA"/>
</dbReference>
<protein>
    <submittedName>
        <fullName evidence="2">Uncharacterized protein</fullName>
    </submittedName>
</protein>
<dbReference type="Proteomes" id="UP001363151">
    <property type="component" value="Unassembled WGS sequence"/>
</dbReference>
<accession>A0ABR1FQJ1</accession>
<gene>
    <name evidence="2" type="ORF">SO694_000671107</name>
</gene>